<dbReference type="WBParaSite" id="snap_masked-unitig_36263-processed-gene-0.0-mRNA-1">
    <property type="protein sequence ID" value="snap_masked-unitig_36263-processed-gene-0.0-mRNA-1"/>
    <property type="gene ID" value="snap_masked-unitig_36263-processed-gene-0.0"/>
</dbReference>
<feature type="region of interest" description="Disordered" evidence="1">
    <location>
        <begin position="376"/>
        <end position="421"/>
    </location>
</feature>
<name>A0A1I8JP88_9PLAT</name>
<evidence type="ECO:0000313" key="2">
    <source>
        <dbReference type="Proteomes" id="UP000095280"/>
    </source>
</evidence>
<feature type="compositionally biased region" description="Basic and acidic residues" evidence="1">
    <location>
        <begin position="397"/>
        <end position="410"/>
    </location>
</feature>
<dbReference type="PANTHER" id="PTHR15949">
    <property type="entry name" value="TESTIS-EXPRESSED PROTEIN 264"/>
    <property type="match status" value="1"/>
</dbReference>
<dbReference type="InterPro" id="IPR011256">
    <property type="entry name" value="Reg_factor_effector_dom_sf"/>
</dbReference>
<keyword evidence="2" id="KW-1185">Reference proteome</keyword>
<dbReference type="Proteomes" id="UP000095280">
    <property type="component" value="Unplaced"/>
</dbReference>
<dbReference type="PANTHER" id="PTHR15949:SF3">
    <property type="entry name" value="TESTIS-EXPRESSED PROTEIN 264"/>
    <property type="match status" value="1"/>
</dbReference>
<reference evidence="3" key="1">
    <citation type="submission" date="2016-11" db="UniProtKB">
        <authorList>
            <consortium name="WormBaseParasite"/>
        </authorList>
    </citation>
    <scope>IDENTIFICATION</scope>
</reference>
<sequence>CKSAANFFRLCTRSGNVLACKFVDREQSGIKTVFVLDTAGSAESRRSSSQTDRLAYYRGSAQISIRRTASVLQKPHRAPTPMLATYFARRNNWHPNSQLIGIYLDDPKYTVSENCRSAIGAIVPDPAADSDTVQRLESAGYVRMTLPKADNVVYCTFPMINKVSIYIYRFGECIPPFETISLKKVSLPRPFIEISHEAGRIVFLLHCLATKNSSADISGAGRPNRGQLLHQRANANADSSEASWRRRRKSLEAFEAGDSRRLERGHDGTEQRARVRSDAVALAEIEEHMSCTATEAAIPQGEEEDAAAAARDGALSKLALPFDRLSRLWKESGPDKQPQTADEAQKKLAVAAKVNAEPTPDSVPLIVDQFDTVGLYSAPSRSGEQQAEAGEVARPTGGDDRASGEGEKRLPSPLHHQTSRG</sequence>
<accession>A0A1I8JP88</accession>
<protein>
    <submittedName>
        <fullName evidence="3">VWFA domain-containing protein</fullName>
    </submittedName>
</protein>
<dbReference type="Gene3D" id="3.20.80.10">
    <property type="entry name" value="Regulatory factor, effector binding domain"/>
    <property type="match status" value="1"/>
</dbReference>
<proteinExistence type="predicted"/>
<dbReference type="AlphaFoldDB" id="A0A1I8JP88"/>
<evidence type="ECO:0000256" key="1">
    <source>
        <dbReference type="SAM" id="MobiDB-lite"/>
    </source>
</evidence>
<evidence type="ECO:0000313" key="3">
    <source>
        <dbReference type="WBParaSite" id="snap_masked-unitig_36263-processed-gene-0.0-mRNA-1"/>
    </source>
</evidence>
<organism evidence="2 3">
    <name type="scientific">Macrostomum lignano</name>
    <dbReference type="NCBI Taxonomy" id="282301"/>
    <lineage>
        <taxon>Eukaryota</taxon>
        <taxon>Metazoa</taxon>
        <taxon>Spiralia</taxon>
        <taxon>Lophotrochozoa</taxon>
        <taxon>Platyhelminthes</taxon>
        <taxon>Rhabditophora</taxon>
        <taxon>Macrostomorpha</taxon>
        <taxon>Macrostomida</taxon>
        <taxon>Macrostomidae</taxon>
        <taxon>Macrostomum</taxon>
    </lineage>
</organism>